<comment type="caution">
    <text evidence="1">The sequence shown here is derived from an EMBL/GenBank/DDBJ whole genome shotgun (WGS) entry which is preliminary data.</text>
</comment>
<evidence type="ECO:0000313" key="2">
    <source>
        <dbReference type="Proteomes" id="UP001633002"/>
    </source>
</evidence>
<dbReference type="Proteomes" id="UP001633002">
    <property type="component" value="Unassembled WGS sequence"/>
</dbReference>
<accession>A0ABD3H1C6</accession>
<dbReference type="AlphaFoldDB" id="A0ABD3H1C6"/>
<reference evidence="1 2" key="1">
    <citation type="submission" date="2024-09" db="EMBL/GenBank/DDBJ databases">
        <title>Chromosome-scale assembly of Riccia sorocarpa.</title>
        <authorList>
            <person name="Paukszto L."/>
        </authorList>
    </citation>
    <scope>NUCLEOTIDE SEQUENCE [LARGE SCALE GENOMIC DNA]</scope>
    <source>
        <strain evidence="1">LP-2024</strain>
        <tissue evidence="1">Aerial parts of the thallus</tissue>
    </source>
</reference>
<keyword evidence="2" id="KW-1185">Reference proteome</keyword>
<evidence type="ECO:0000313" key="1">
    <source>
        <dbReference type="EMBL" id="KAL3684232.1"/>
    </source>
</evidence>
<dbReference type="EMBL" id="JBJQOH010000006">
    <property type="protein sequence ID" value="KAL3684232.1"/>
    <property type="molecule type" value="Genomic_DNA"/>
</dbReference>
<gene>
    <name evidence="1" type="ORF">R1sor_002254</name>
</gene>
<proteinExistence type="predicted"/>
<sequence>MELVVEAFLEEKNKPDTRPWETTVSEMSQRLARFLEEVPMKWGQMYEEWLKSKEFKDWIEEVEEWVDPPGYVGIVDEELAEVLGHHEVVHYALKVMHRQAGDKKVHEKCIREMMAIPESHPAIIRPIGLNKDKKKPMLLFPIWNGRTIEMCMNLEKSTRGRISSEGIRLRSNETV</sequence>
<protein>
    <submittedName>
        <fullName evidence="1">Uncharacterized protein</fullName>
    </submittedName>
</protein>
<organism evidence="1 2">
    <name type="scientific">Riccia sorocarpa</name>
    <dbReference type="NCBI Taxonomy" id="122646"/>
    <lineage>
        <taxon>Eukaryota</taxon>
        <taxon>Viridiplantae</taxon>
        <taxon>Streptophyta</taxon>
        <taxon>Embryophyta</taxon>
        <taxon>Marchantiophyta</taxon>
        <taxon>Marchantiopsida</taxon>
        <taxon>Marchantiidae</taxon>
        <taxon>Marchantiales</taxon>
        <taxon>Ricciaceae</taxon>
        <taxon>Riccia</taxon>
    </lineage>
</organism>
<name>A0ABD3H1C6_9MARC</name>